<evidence type="ECO:0000313" key="3">
    <source>
        <dbReference type="Proteomes" id="UP000614334"/>
    </source>
</evidence>
<dbReference type="SUPFAM" id="SSF53474">
    <property type="entry name" value="alpha/beta-Hydrolases"/>
    <property type="match status" value="1"/>
</dbReference>
<name>A0A8H7M5L2_9AGAM</name>
<reference evidence="2" key="1">
    <citation type="submission" date="2020-09" db="EMBL/GenBank/DDBJ databases">
        <title>Comparative genome analyses of four rice-infecting Rhizoctonia solani isolates reveal extensive enrichment of homogalacturonan modification genes.</title>
        <authorList>
            <person name="Lee D.-Y."/>
            <person name="Jeon J."/>
            <person name="Kim K.-T."/>
            <person name="Cheong K."/>
            <person name="Song H."/>
            <person name="Choi G."/>
            <person name="Ko J."/>
            <person name="Opiyo S.O."/>
            <person name="Zuo S."/>
            <person name="Madhav S."/>
            <person name="Lee Y.-H."/>
            <person name="Wang G.-L."/>
        </authorList>
    </citation>
    <scope>NUCLEOTIDE SEQUENCE</scope>
    <source>
        <strain evidence="2">AG1-IA B2</strain>
    </source>
</reference>
<dbReference type="InterPro" id="IPR051044">
    <property type="entry name" value="MAG_DAG_Lipase"/>
</dbReference>
<protein>
    <submittedName>
        <fullName evidence="2">Lysophospholipase</fullName>
    </submittedName>
</protein>
<dbReference type="Proteomes" id="UP000614334">
    <property type="component" value="Unassembled WGS sequence"/>
</dbReference>
<organism evidence="2 3">
    <name type="scientific">Rhizoctonia solani</name>
    <dbReference type="NCBI Taxonomy" id="456999"/>
    <lineage>
        <taxon>Eukaryota</taxon>
        <taxon>Fungi</taxon>
        <taxon>Dikarya</taxon>
        <taxon>Basidiomycota</taxon>
        <taxon>Agaricomycotina</taxon>
        <taxon>Agaricomycetes</taxon>
        <taxon>Cantharellales</taxon>
        <taxon>Ceratobasidiaceae</taxon>
        <taxon>Rhizoctonia</taxon>
    </lineage>
</organism>
<dbReference type="InterPro" id="IPR029058">
    <property type="entry name" value="AB_hydrolase_fold"/>
</dbReference>
<dbReference type="AlphaFoldDB" id="A0A8H7M5L2"/>
<feature type="domain" description="Serine aminopeptidase S33" evidence="1">
    <location>
        <begin position="39"/>
        <end position="301"/>
    </location>
</feature>
<dbReference type="InterPro" id="IPR022742">
    <property type="entry name" value="Hydrolase_4"/>
</dbReference>
<dbReference type="Gene3D" id="3.40.50.1820">
    <property type="entry name" value="alpha/beta hydrolase"/>
    <property type="match status" value="1"/>
</dbReference>
<proteinExistence type="predicted"/>
<dbReference type="Pfam" id="PF12146">
    <property type="entry name" value="Hydrolase_4"/>
    <property type="match status" value="1"/>
</dbReference>
<dbReference type="EMBL" id="JACYCF010000008">
    <property type="protein sequence ID" value="KAF8755540.1"/>
    <property type="molecule type" value="Genomic_DNA"/>
</dbReference>
<gene>
    <name evidence="2" type="ORF">RHS01_05048</name>
</gene>
<sequence length="709" mass="78871">MAGYTEEWMSTEDSMNLYTRRYLPSGEGAPRGKWGVSGTKAAILFVHGFIEHVGRYEHVFPRYSSAGIAILSYDQRGFGRSALDPANRFALSPSAKYGKTSWAEQHSDIQHMLGVLREGVSNEIPIFLVGHSMGGGLVLSFPTRPPTAPFIPKSETVLGLSGVIATSPLIRQTHPAPAWQVGAGGLVSKLPFGSGINVPAEVKPEDLSRDPAVGAAYKKDPYVKFVGTTKGIYDMINGGKELAEHDVTNWPIDLPLLVVHGTDDKLCSCPAAERFVKEAPAKDKLFVPFEGGYHELQNEIDGIQDKLFQTISSWIDAHLAKAAKFHNTCHSQYFGRAICLTRRLGLLSLPLPSWCSHLFCGLLSRALLVSGIKQAIVGKGAYNKELPQNISHYAINRRTVFLACGRNVVYLPARPLHSLETTSHCDRRPDTICSHYSTPTRIYSARPPKSVSTRDSKWAQYSKRNSHLAPFVYPELDRTLQRIETFDIRLIYGRLGHSVVASCEWCTTRDDYLLFSAVGSAWVTLLFCQLLESSRKRQRGEKLELMLSQRSPLPPVWIYFSQGLQKAHYGKGTEFSTLQALSALQHVSTAQQSTIKNTRYAGLVREASLDSWANVTSRKVDAALEDEDFQHTLDRIRPPPPDADHEKPAVERLKDWAGRTTGETLRDFWILLLLPGVHHPQEGQISMELGRYFSGAYLIICTTPSQLTR</sequence>
<comment type="caution">
    <text evidence="2">The sequence shown here is derived from an EMBL/GenBank/DDBJ whole genome shotgun (WGS) entry which is preliminary data.</text>
</comment>
<dbReference type="PANTHER" id="PTHR11614">
    <property type="entry name" value="PHOSPHOLIPASE-RELATED"/>
    <property type="match status" value="1"/>
</dbReference>
<evidence type="ECO:0000313" key="2">
    <source>
        <dbReference type="EMBL" id="KAF8755540.1"/>
    </source>
</evidence>
<accession>A0A8H7M5L2</accession>
<evidence type="ECO:0000259" key="1">
    <source>
        <dbReference type="Pfam" id="PF12146"/>
    </source>
</evidence>